<accession>A0A7X2LZB6</accession>
<evidence type="ECO:0000256" key="12">
    <source>
        <dbReference type="ARBA" id="ARBA00022989"/>
    </source>
</evidence>
<evidence type="ECO:0000259" key="19">
    <source>
        <dbReference type="Pfam" id="PF00905"/>
    </source>
</evidence>
<dbReference type="GO" id="GO:0071555">
    <property type="term" value="P:cell wall organization"/>
    <property type="evidence" value="ECO:0007669"/>
    <property type="project" value="UniProtKB-KW"/>
</dbReference>
<dbReference type="OrthoDB" id="9766909at2"/>
<dbReference type="PANTHER" id="PTHR32282">
    <property type="entry name" value="BINDING PROTEIN TRANSPEPTIDASE, PUTATIVE-RELATED"/>
    <property type="match status" value="1"/>
</dbReference>
<name>A0A7X2LZB6_9BACI</name>
<dbReference type="GO" id="GO:0009002">
    <property type="term" value="F:serine-type D-Ala-D-Ala carboxypeptidase activity"/>
    <property type="evidence" value="ECO:0007669"/>
    <property type="project" value="UniProtKB-EC"/>
</dbReference>
<evidence type="ECO:0000256" key="2">
    <source>
        <dbReference type="ARBA" id="ARBA00007739"/>
    </source>
</evidence>
<dbReference type="Gene3D" id="1.10.3810.10">
    <property type="entry name" value="Biosynthetic peptidoglycan transglycosylase-like"/>
    <property type="match status" value="1"/>
</dbReference>
<feature type="domain" description="Glycosyl transferase family 51" evidence="20">
    <location>
        <begin position="64"/>
        <end position="238"/>
    </location>
</feature>
<feature type="region of interest" description="Disordered" evidence="18">
    <location>
        <begin position="628"/>
        <end position="799"/>
    </location>
</feature>
<dbReference type="PANTHER" id="PTHR32282:SF32">
    <property type="entry name" value="PENICILLIN-BINDING PROTEIN 2A"/>
    <property type="match status" value="1"/>
</dbReference>
<dbReference type="GO" id="GO:0006508">
    <property type="term" value="P:proteolysis"/>
    <property type="evidence" value="ECO:0007669"/>
    <property type="project" value="UniProtKB-KW"/>
</dbReference>
<keyword evidence="10" id="KW-0133">Cell shape</keyword>
<dbReference type="Proteomes" id="UP000448867">
    <property type="component" value="Unassembled WGS sequence"/>
</dbReference>
<sequence length="799" mass="91635">MNRSERKARNKKRFPWKLLSTLFIFILLVTGLLFMMQERMIASQDITELEQDVYQPTVIYGKEGEVASKIATRAAEWVDIKDVPQHFIDALVATEDQNFYKHEGIDFSGIARAAVRNVQAGNVVEGGSTLTQQLAKNALLTQDQTFQRKIDEYFIAQKIEREYSKEDILELYLNRIYYGEGAWGLKRAAEVYFGKEPKDLSLSDSAVLTGLIKAPSYYSPAKDLERSLSRRNTVLGLMESQGFISSRESDEAKNEEIKVEGKQLDPYKGRFPHYVDHIFDEAMSRYGLSQNEILAGGYQIYTELDQDIQSSLEEVFKQDELFPEGTEEQIVQSGAVLLDPATGGLRALIGGRGEHSFRQFNHATQLKRQPGSTMKPIAAYTPALEQGFDIYSELEDEPLDINGYQPKNFDRSYRGKVTMYDALIHSYNIPAVWTLNEIGVGAGVNAVERFGIPLTDNDKNLSISLGGLDTGVAPIHMAEAFSVFPNEGKRQKAHAIIRIVDSDGQLVGEWNEEETQVTSKEVAEKITFMLKGVTEEGTGKAARLGDRDLALKTGSTQMPSETINGTKDQWVVGYTPNLVGALWLGYDKTDENHYLKTTSGQAAAPVFGAIMKNAVEHVEKVNFDLPDFEKEKRNSKPKKQKKKVDEQQKNEKNEEQKRKEEEKRKQEEAKQQEEAKKREEEAKRDEEKRLEEEKNQEEEQKRLEEEERKQQEEEQKRKEEEEKRKQEEEAKRKEEEQKRIEEEAKRKEEEERKKKEEEERKKKEEEERKKKEEEKPADPEATQQSIPDDTGDTEQKPQQ</sequence>
<evidence type="ECO:0000256" key="4">
    <source>
        <dbReference type="ARBA" id="ARBA00022645"/>
    </source>
</evidence>
<dbReference type="Pfam" id="PF00912">
    <property type="entry name" value="Transgly"/>
    <property type="match status" value="1"/>
</dbReference>
<comment type="similarity">
    <text evidence="1">In the C-terminal section; belongs to the transpeptidase family.</text>
</comment>
<dbReference type="GO" id="GO:0008955">
    <property type="term" value="F:peptidoglycan glycosyltransferase activity"/>
    <property type="evidence" value="ECO:0007669"/>
    <property type="project" value="UniProtKB-EC"/>
</dbReference>
<keyword evidence="3" id="KW-1003">Cell membrane</keyword>
<organism evidence="21 22">
    <name type="scientific">Metabacillus lacus</name>
    <dbReference type="NCBI Taxonomy" id="1983721"/>
    <lineage>
        <taxon>Bacteria</taxon>
        <taxon>Bacillati</taxon>
        <taxon>Bacillota</taxon>
        <taxon>Bacilli</taxon>
        <taxon>Bacillales</taxon>
        <taxon>Bacillaceae</taxon>
        <taxon>Metabacillus</taxon>
    </lineage>
</organism>
<evidence type="ECO:0000256" key="13">
    <source>
        <dbReference type="ARBA" id="ARBA00023136"/>
    </source>
</evidence>
<evidence type="ECO:0000256" key="15">
    <source>
        <dbReference type="ARBA" id="ARBA00023316"/>
    </source>
</evidence>
<protein>
    <submittedName>
        <fullName evidence="21">PBP1A family penicillin-binding protein</fullName>
    </submittedName>
</protein>
<gene>
    <name evidence="21" type="ORF">GJU40_04880</name>
</gene>
<comment type="catalytic activity">
    <reaction evidence="17">
        <text>[GlcNAc-(1-&gt;4)-Mur2Ac(oyl-L-Ala-gamma-D-Glu-L-Lys-D-Ala-D-Ala)](n)-di-trans,octa-cis-undecaprenyl diphosphate + beta-D-GlcNAc-(1-&gt;4)-Mur2Ac(oyl-L-Ala-gamma-D-Glu-L-Lys-D-Ala-D-Ala)-di-trans,octa-cis-undecaprenyl diphosphate = [GlcNAc-(1-&gt;4)-Mur2Ac(oyl-L-Ala-gamma-D-Glu-L-Lys-D-Ala-D-Ala)](n+1)-di-trans,octa-cis-undecaprenyl diphosphate + di-trans,octa-cis-undecaprenyl diphosphate + H(+)</text>
        <dbReference type="Rhea" id="RHEA:23708"/>
        <dbReference type="Rhea" id="RHEA-COMP:9602"/>
        <dbReference type="Rhea" id="RHEA-COMP:9603"/>
        <dbReference type="ChEBI" id="CHEBI:15378"/>
        <dbReference type="ChEBI" id="CHEBI:58405"/>
        <dbReference type="ChEBI" id="CHEBI:60033"/>
        <dbReference type="ChEBI" id="CHEBI:78435"/>
        <dbReference type="EC" id="2.4.99.28"/>
    </reaction>
</comment>
<keyword evidence="7" id="KW-0808">Transferase</keyword>
<dbReference type="Gene3D" id="3.40.710.10">
    <property type="entry name" value="DD-peptidase/beta-lactamase superfamily"/>
    <property type="match status" value="1"/>
</dbReference>
<keyword evidence="9" id="KW-0378">Hydrolase</keyword>
<comment type="similarity">
    <text evidence="2">In the N-terminal section; belongs to the glycosyltransferase 51 family.</text>
</comment>
<evidence type="ECO:0000256" key="8">
    <source>
        <dbReference type="ARBA" id="ARBA00022692"/>
    </source>
</evidence>
<dbReference type="InterPro" id="IPR023346">
    <property type="entry name" value="Lysozyme-like_dom_sf"/>
</dbReference>
<dbReference type="NCBIfam" id="TIGR02074">
    <property type="entry name" value="PBP_1a_fam"/>
    <property type="match status" value="1"/>
</dbReference>
<evidence type="ECO:0000256" key="18">
    <source>
        <dbReference type="SAM" id="MobiDB-lite"/>
    </source>
</evidence>
<dbReference type="InterPro" id="IPR001460">
    <property type="entry name" value="PCN-bd_Tpept"/>
</dbReference>
<keyword evidence="12" id="KW-1133">Transmembrane helix</keyword>
<dbReference type="InterPro" id="IPR012338">
    <property type="entry name" value="Beta-lactam/transpept-like"/>
</dbReference>
<comment type="caution">
    <text evidence="21">The sequence shown here is derived from an EMBL/GenBank/DDBJ whole genome shotgun (WGS) entry which is preliminary data.</text>
</comment>
<dbReference type="GO" id="GO:0030288">
    <property type="term" value="C:outer membrane-bounded periplasmic space"/>
    <property type="evidence" value="ECO:0007669"/>
    <property type="project" value="TreeGrafter"/>
</dbReference>
<dbReference type="SUPFAM" id="SSF56601">
    <property type="entry name" value="beta-lactamase/transpeptidase-like"/>
    <property type="match status" value="1"/>
</dbReference>
<dbReference type="GO" id="GO:0009252">
    <property type="term" value="P:peptidoglycan biosynthetic process"/>
    <property type="evidence" value="ECO:0007669"/>
    <property type="project" value="UniProtKB-KW"/>
</dbReference>
<dbReference type="InterPro" id="IPR001264">
    <property type="entry name" value="Glyco_trans_51"/>
</dbReference>
<dbReference type="InterPro" id="IPR050396">
    <property type="entry name" value="Glycosyltr_51/Transpeptidase"/>
</dbReference>
<evidence type="ECO:0000256" key="3">
    <source>
        <dbReference type="ARBA" id="ARBA00022475"/>
    </source>
</evidence>
<evidence type="ECO:0000256" key="16">
    <source>
        <dbReference type="ARBA" id="ARBA00034000"/>
    </source>
</evidence>
<evidence type="ECO:0000313" key="21">
    <source>
        <dbReference type="EMBL" id="MRX71509.1"/>
    </source>
</evidence>
<comment type="catalytic activity">
    <reaction evidence="16">
        <text>Preferential cleavage: (Ac)2-L-Lys-D-Ala-|-D-Ala. Also transpeptidation of peptidyl-alanyl moieties that are N-acyl substituents of D-alanine.</text>
        <dbReference type="EC" id="3.4.16.4"/>
    </reaction>
</comment>
<keyword evidence="6" id="KW-0328">Glycosyltransferase</keyword>
<evidence type="ECO:0000256" key="10">
    <source>
        <dbReference type="ARBA" id="ARBA00022960"/>
    </source>
</evidence>
<evidence type="ECO:0000256" key="7">
    <source>
        <dbReference type="ARBA" id="ARBA00022679"/>
    </source>
</evidence>
<evidence type="ECO:0000256" key="11">
    <source>
        <dbReference type="ARBA" id="ARBA00022984"/>
    </source>
</evidence>
<keyword evidence="5" id="KW-0645">Protease</keyword>
<keyword evidence="8" id="KW-0812">Transmembrane</keyword>
<evidence type="ECO:0000256" key="9">
    <source>
        <dbReference type="ARBA" id="ARBA00022801"/>
    </source>
</evidence>
<dbReference type="GO" id="GO:0008658">
    <property type="term" value="F:penicillin binding"/>
    <property type="evidence" value="ECO:0007669"/>
    <property type="project" value="InterPro"/>
</dbReference>
<reference evidence="21 22" key="1">
    <citation type="submission" date="2019-11" db="EMBL/GenBank/DDBJ databases">
        <title>Bacillus lacus genome.</title>
        <authorList>
            <person name="Allen C.J."/>
            <person name="Newman J.D."/>
        </authorList>
    </citation>
    <scope>NUCLEOTIDE SEQUENCE [LARGE SCALE GENOMIC DNA]</scope>
    <source>
        <strain evidence="21 22">KCTC 33946</strain>
    </source>
</reference>
<dbReference type="EMBL" id="WKKI01000005">
    <property type="protein sequence ID" value="MRX71509.1"/>
    <property type="molecule type" value="Genomic_DNA"/>
</dbReference>
<keyword evidence="14" id="KW-0511">Multifunctional enzyme</keyword>
<dbReference type="RefSeq" id="WP_154306643.1">
    <property type="nucleotide sequence ID" value="NZ_WKKI01000005.1"/>
</dbReference>
<dbReference type="SUPFAM" id="SSF53955">
    <property type="entry name" value="Lysozyme-like"/>
    <property type="match status" value="1"/>
</dbReference>
<proteinExistence type="inferred from homology"/>
<evidence type="ECO:0000256" key="1">
    <source>
        <dbReference type="ARBA" id="ARBA00007090"/>
    </source>
</evidence>
<evidence type="ECO:0000259" key="20">
    <source>
        <dbReference type="Pfam" id="PF00912"/>
    </source>
</evidence>
<feature type="compositionally biased region" description="Basic and acidic residues" evidence="18">
    <location>
        <begin position="643"/>
        <end position="778"/>
    </location>
</feature>
<evidence type="ECO:0000256" key="6">
    <source>
        <dbReference type="ARBA" id="ARBA00022676"/>
    </source>
</evidence>
<feature type="domain" description="Penicillin-binding protein transpeptidase" evidence="19">
    <location>
        <begin position="334"/>
        <end position="612"/>
    </location>
</feature>
<evidence type="ECO:0000313" key="22">
    <source>
        <dbReference type="Proteomes" id="UP000448867"/>
    </source>
</evidence>
<evidence type="ECO:0000256" key="17">
    <source>
        <dbReference type="ARBA" id="ARBA00049902"/>
    </source>
</evidence>
<keyword evidence="11" id="KW-0573">Peptidoglycan synthesis</keyword>
<dbReference type="Pfam" id="PF00905">
    <property type="entry name" value="Transpeptidase"/>
    <property type="match status" value="1"/>
</dbReference>
<evidence type="ECO:0000256" key="5">
    <source>
        <dbReference type="ARBA" id="ARBA00022670"/>
    </source>
</evidence>
<dbReference type="FunFam" id="1.10.3810.10:FF:000001">
    <property type="entry name" value="Penicillin-binding protein 1A"/>
    <property type="match status" value="1"/>
</dbReference>
<keyword evidence="22" id="KW-1185">Reference proteome</keyword>
<evidence type="ECO:0000256" key="14">
    <source>
        <dbReference type="ARBA" id="ARBA00023268"/>
    </source>
</evidence>
<keyword evidence="15" id="KW-0961">Cell wall biogenesis/degradation</keyword>
<dbReference type="AlphaFoldDB" id="A0A7X2LZB6"/>
<dbReference type="GO" id="GO:0008360">
    <property type="term" value="P:regulation of cell shape"/>
    <property type="evidence" value="ECO:0007669"/>
    <property type="project" value="UniProtKB-KW"/>
</dbReference>
<keyword evidence="13" id="KW-0472">Membrane</keyword>
<keyword evidence="4" id="KW-0121">Carboxypeptidase</keyword>
<dbReference type="InterPro" id="IPR036950">
    <property type="entry name" value="PBP_transglycosylase"/>
</dbReference>